<keyword evidence="12" id="KW-0325">Glycoprotein</keyword>
<dbReference type="AlphaFoldDB" id="A0AAV4P3S3"/>
<evidence type="ECO:0000313" key="18">
    <source>
        <dbReference type="Proteomes" id="UP001054945"/>
    </source>
</evidence>
<dbReference type="SMART" id="SM00098">
    <property type="entry name" value="alkPPc"/>
    <property type="match status" value="1"/>
</dbReference>
<dbReference type="PANTHER" id="PTHR11596">
    <property type="entry name" value="ALKALINE PHOSPHATASE"/>
    <property type="match status" value="1"/>
</dbReference>
<evidence type="ECO:0000256" key="4">
    <source>
        <dbReference type="ARBA" id="ARBA00022475"/>
    </source>
</evidence>
<evidence type="ECO:0000256" key="9">
    <source>
        <dbReference type="ARBA" id="ARBA00022833"/>
    </source>
</evidence>
<feature type="binding site" evidence="15">
    <location>
        <position position="455"/>
    </location>
    <ligand>
        <name>Zn(2+)</name>
        <dbReference type="ChEBI" id="CHEBI:29105"/>
        <label>2</label>
    </ligand>
</feature>
<protein>
    <recommendedName>
        <fullName evidence="3">alkaline phosphatase</fullName>
        <ecNumber evidence="3">3.1.3.1</ecNumber>
    </recommendedName>
</protein>
<comment type="caution">
    <text evidence="17">The sequence shown here is derived from an EMBL/GenBank/DDBJ whole genome shotgun (WGS) entry which is preliminary data.</text>
</comment>
<dbReference type="PRINTS" id="PR00113">
    <property type="entry name" value="ALKPHPHTASE"/>
</dbReference>
<evidence type="ECO:0000256" key="6">
    <source>
        <dbReference type="ARBA" id="ARBA00022622"/>
    </source>
</evidence>
<evidence type="ECO:0000256" key="16">
    <source>
        <dbReference type="RuleBase" id="RU003946"/>
    </source>
</evidence>
<dbReference type="FunFam" id="3.40.720.10:FF:000008">
    <property type="entry name" value="Alkaline phosphatase"/>
    <property type="match status" value="1"/>
</dbReference>
<keyword evidence="10 15" id="KW-0460">Magnesium</keyword>
<evidence type="ECO:0000256" key="7">
    <source>
        <dbReference type="ARBA" id="ARBA00022723"/>
    </source>
</evidence>
<gene>
    <name evidence="17" type="primary">ALPL</name>
    <name evidence="17" type="ORF">CEXT_574591</name>
</gene>
<feature type="binding site" evidence="15">
    <location>
        <position position="417"/>
    </location>
    <ligand>
        <name>Zn(2+)</name>
        <dbReference type="ChEBI" id="CHEBI:29105"/>
        <label>2</label>
    </ligand>
</feature>
<comment type="subcellular location">
    <subcellularLocation>
        <location evidence="1">Cell membrane</location>
        <topology evidence="1">Lipid-anchor</topology>
        <topology evidence="1">GPI-anchor</topology>
    </subcellularLocation>
</comment>
<dbReference type="Proteomes" id="UP001054945">
    <property type="component" value="Unassembled WGS sequence"/>
</dbReference>
<dbReference type="GO" id="GO:0004035">
    <property type="term" value="F:alkaline phosphatase activity"/>
    <property type="evidence" value="ECO:0007669"/>
    <property type="project" value="UniProtKB-EC"/>
</dbReference>
<organism evidence="17 18">
    <name type="scientific">Caerostris extrusa</name>
    <name type="common">Bark spider</name>
    <name type="synonym">Caerostris bankana</name>
    <dbReference type="NCBI Taxonomy" id="172846"/>
    <lineage>
        <taxon>Eukaryota</taxon>
        <taxon>Metazoa</taxon>
        <taxon>Ecdysozoa</taxon>
        <taxon>Arthropoda</taxon>
        <taxon>Chelicerata</taxon>
        <taxon>Arachnida</taxon>
        <taxon>Araneae</taxon>
        <taxon>Araneomorphae</taxon>
        <taxon>Entelegynae</taxon>
        <taxon>Araneoidea</taxon>
        <taxon>Araneidae</taxon>
        <taxon>Caerostris</taxon>
    </lineage>
</organism>
<keyword evidence="11" id="KW-0472">Membrane</keyword>
<dbReference type="EC" id="3.1.3.1" evidence="3"/>
<evidence type="ECO:0000256" key="12">
    <source>
        <dbReference type="ARBA" id="ARBA00023180"/>
    </source>
</evidence>
<keyword evidence="4" id="KW-1003">Cell membrane</keyword>
<dbReference type="SUPFAM" id="SSF53649">
    <property type="entry name" value="Alkaline phosphatase-like"/>
    <property type="match status" value="1"/>
</dbReference>
<evidence type="ECO:0000256" key="10">
    <source>
        <dbReference type="ARBA" id="ARBA00022842"/>
    </source>
</evidence>
<keyword evidence="5" id="KW-0597">Phosphoprotein</keyword>
<dbReference type="GO" id="GO:0098552">
    <property type="term" value="C:side of membrane"/>
    <property type="evidence" value="ECO:0007669"/>
    <property type="project" value="UniProtKB-KW"/>
</dbReference>
<keyword evidence="7 15" id="KW-0479">Metal-binding</keyword>
<evidence type="ECO:0000256" key="5">
    <source>
        <dbReference type="ARBA" id="ARBA00022553"/>
    </source>
</evidence>
<comment type="cofactor">
    <cofactor evidence="15">
        <name>Zn(2+)</name>
        <dbReference type="ChEBI" id="CHEBI:29105"/>
    </cofactor>
    <text evidence="15">Binds 2 Zn(2+) ions.</text>
</comment>
<evidence type="ECO:0000256" key="15">
    <source>
        <dbReference type="PIRSR" id="PIRSR601952-2"/>
    </source>
</evidence>
<feature type="binding site" evidence="15">
    <location>
        <position position="413"/>
    </location>
    <ligand>
        <name>Zn(2+)</name>
        <dbReference type="ChEBI" id="CHEBI:29105"/>
        <label>2</label>
    </ligand>
</feature>
<name>A0AAV4P3S3_CAEEX</name>
<evidence type="ECO:0000256" key="11">
    <source>
        <dbReference type="ARBA" id="ARBA00023136"/>
    </source>
</evidence>
<feature type="binding site" evidence="15">
    <location>
        <position position="408"/>
    </location>
    <ligand>
        <name>Mg(2+)</name>
        <dbReference type="ChEBI" id="CHEBI:18420"/>
    </ligand>
</feature>
<sequence length="604" mass="67715">MPGDDTLGDSKFLGYFQLEGKSERRELTNSLIRQKETIQEENRLRLPFFHRNLIAADVNQLHAKTLARERGPGFKKTMNCLVCILILAFVSVINAQRISVPDEERTSEFWERSAQKNIFSTLRLMRNTNVAKNVIMFLGDGMGMTTVTSTRIYKGQKKKKGGEEEILSFDKFPYVSLSKTYGIDRQTSDSANTATAYLCGVKANYGTIGVDGRVEFENCESSVDPTTSVPSIMKWAQEKGKWTGIVTSTRVTHATPAGSYAHTPSRNWESSTPSPKCKDIAYQLIHDSPGKDLHVILGGGRRHFIPSTEKDSDGDYGSRNDSKNLISDWVEMRKKKNQKARAIFDVRELRSIDPENVDYLLGLFHSNHLPYVGDRPTLNKQYPSLPELVDMAIKILSRGPEGFVLLVEGGKIDIAHHMNWAKKALEEGVEFDQAIEMTQNLVDEEETLIVVTADHSHTFTVGGNYPLRGSNILGLGGVSDVDNKTFTTLGYHNGPGYKKNSRDRNLTEIEAIKDEFRQDTLFPMQYETHGAEDVPVYAKGPWAHLFHGVHDQSYIPYVMGYASCIGPNQDICSGVSSMLLTPFFSALRLLGIALVTYWSNRFLN</sequence>
<evidence type="ECO:0000313" key="17">
    <source>
        <dbReference type="EMBL" id="GIX90635.1"/>
    </source>
</evidence>
<dbReference type="Gene3D" id="3.40.720.10">
    <property type="entry name" value="Alkaline Phosphatase, subunit A"/>
    <property type="match status" value="1"/>
</dbReference>
<feature type="binding site" evidence="15">
    <location>
        <position position="253"/>
    </location>
    <ligand>
        <name>Mg(2+)</name>
        <dbReference type="ChEBI" id="CHEBI:18420"/>
    </ligand>
</feature>
<keyword evidence="8" id="KW-0378">Hydrolase</keyword>
<dbReference type="InterPro" id="IPR001952">
    <property type="entry name" value="Alkaline_phosphatase"/>
</dbReference>
<dbReference type="InterPro" id="IPR017850">
    <property type="entry name" value="Alkaline_phosphatase_core_sf"/>
</dbReference>
<feature type="active site" description="Phosphoserine intermediate" evidence="14">
    <location>
        <position position="190"/>
    </location>
</feature>
<feature type="binding site" evidence="15">
    <location>
        <position position="140"/>
    </location>
    <ligand>
        <name>Mg(2+)</name>
        <dbReference type="ChEBI" id="CHEBI:18420"/>
    </ligand>
</feature>
<evidence type="ECO:0000256" key="13">
    <source>
        <dbReference type="ARBA" id="ARBA00023288"/>
    </source>
</evidence>
<comment type="cofactor">
    <cofactor evidence="15">
        <name>Mg(2+)</name>
        <dbReference type="ChEBI" id="CHEBI:18420"/>
    </cofactor>
    <text evidence="15">Binds 1 Mg(2+) ion.</text>
</comment>
<dbReference type="EMBL" id="BPLR01003959">
    <property type="protein sequence ID" value="GIX90635.1"/>
    <property type="molecule type" value="Genomic_DNA"/>
</dbReference>
<keyword evidence="18" id="KW-1185">Reference proteome</keyword>
<evidence type="ECO:0000256" key="3">
    <source>
        <dbReference type="ARBA" id="ARBA00012647"/>
    </source>
</evidence>
<evidence type="ECO:0000256" key="8">
    <source>
        <dbReference type="ARBA" id="ARBA00022801"/>
    </source>
</evidence>
<dbReference type="GO" id="GO:0046872">
    <property type="term" value="F:metal ion binding"/>
    <property type="evidence" value="ECO:0007669"/>
    <property type="project" value="UniProtKB-KW"/>
</dbReference>
<dbReference type="GO" id="GO:0005886">
    <property type="term" value="C:plasma membrane"/>
    <property type="evidence" value="ECO:0007669"/>
    <property type="project" value="UniProtKB-SubCell"/>
</dbReference>
<evidence type="ECO:0000256" key="14">
    <source>
        <dbReference type="PIRSR" id="PIRSR601952-1"/>
    </source>
</evidence>
<dbReference type="CDD" id="cd16012">
    <property type="entry name" value="ALP"/>
    <property type="match status" value="1"/>
</dbReference>
<feature type="binding site" evidence="15">
    <location>
        <position position="529"/>
    </location>
    <ligand>
        <name>Zn(2+)</name>
        <dbReference type="ChEBI" id="CHEBI:29105"/>
        <label>2</label>
    </ligand>
</feature>
<reference evidence="17 18" key="1">
    <citation type="submission" date="2021-06" db="EMBL/GenBank/DDBJ databases">
        <title>Caerostris extrusa draft genome.</title>
        <authorList>
            <person name="Kono N."/>
            <person name="Arakawa K."/>
        </authorList>
    </citation>
    <scope>NUCLEOTIDE SEQUENCE [LARGE SCALE GENOMIC DNA]</scope>
</reference>
<feature type="binding site" evidence="15">
    <location>
        <position position="454"/>
    </location>
    <ligand>
        <name>Zn(2+)</name>
        <dbReference type="ChEBI" id="CHEBI:29105"/>
        <label>2</label>
    </ligand>
</feature>
<proteinExistence type="inferred from homology"/>
<keyword evidence="9 15" id="KW-0862">Zinc</keyword>
<accession>A0AAV4P3S3</accession>
<feature type="binding site" evidence="15">
    <location>
        <position position="255"/>
    </location>
    <ligand>
        <name>Mg(2+)</name>
        <dbReference type="ChEBI" id="CHEBI:18420"/>
    </ligand>
</feature>
<evidence type="ECO:0000256" key="2">
    <source>
        <dbReference type="ARBA" id="ARBA00005984"/>
    </source>
</evidence>
<keyword evidence="13" id="KW-0449">Lipoprotein</keyword>
<comment type="similarity">
    <text evidence="2 16">Belongs to the alkaline phosphatase family.</text>
</comment>
<keyword evidence="6" id="KW-0336">GPI-anchor</keyword>
<dbReference type="Pfam" id="PF00245">
    <property type="entry name" value="Alk_phosphatase"/>
    <property type="match status" value="1"/>
</dbReference>
<feature type="binding site" evidence="15">
    <location>
        <position position="140"/>
    </location>
    <ligand>
        <name>Zn(2+)</name>
        <dbReference type="ChEBI" id="CHEBI:29105"/>
        <label>2</label>
    </ligand>
</feature>
<evidence type="ECO:0000256" key="1">
    <source>
        <dbReference type="ARBA" id="ARBA00004609"/>
    </source>
</evidence>
<dbReference type="PANTHER" id="PTHR11596:SF5">
    <property type="entry name" value="ALKALINE PHOSPHATASE"/>
    <property type="match status" value="1"/>
</dbReference>